<keyword evidence="23" id="KW-1185">Reference proteome</keyword>
<dbReference type="InterPro" id="IPR041373">
    <property type="entry name" value="RT_RNaseH"/>
</dbReference>
<keyword evidence="16" id="KW-0511">Multifunctional enzyme</keyword>
<feature type="compositionally biased region" description="Polar residues" evidence="17">
    <location>
        <begin position="2112"/>
        <end position="2124"/>
    </location>
</feature>
<dbReference type="FunFam" id="1.10.340.70:FF:000001">
    <property type="entry name" value="Retrovirus-related Pol polyprotein from transposon gypsy-like Protein"/>
    <property type="match status" value="1"/>
</dbReference>
<keyword evidence="9" id="KW-0460">Magnesium</keyword>
<dbReference type="InterPro" id="IPR056924">
    <property type="entry name" value="SH3_Tf2-1"/>
</dbReference>
<dbReference type="GO" id="GO:0003887">
    <property type="term" value="F:DNA-directed DNA polymerase activity"/>
    <property type="evidence" value="ECO:0007669"/>
    <property type="project" value="UniProtKB-KW"/>
</dbReference>
<evidence type="ECO:0000259" key="20">
    <source>
        <dbReference type="PROSITE" id="PS50878"/>
    </source>
</evidence>
<reference evidence="22 23" key="1">
    <citation type="submission" date="2021-08" db="EMBL/GenBank/DDBJ databases">
        <title>Draft Genome Sequence of Phanerochaete sordida strain YK-624.</title>
        <authorList>
            <person name="Mori T."/>
            <person name="Dohra H."/>
            <person name="Suzuki T."/>
            <person name="Kawagishi H."/>
            <person name="Hirai H."/>
        </authorList>
    </citation>
    <scope>NUCLEOTIDE SEQUENCE [LARGE SCALE GENOMIC DNA]</scope>
    <source>
        <strain evidence="22 23">YK-624</strain>
    </source>
</reference>
<keyword evidence="4" id="KW-0540">Nuclease</keyword>
<dbReference type="InterPro" id="IPR043128">
    <property type="entry name" value="Rev_trsase/Diguanyl_cyclase"/>
</dbReference>
<keyword evidence="13" id="KW-0239">DNA-directed DNA polymerase</keyword>
<evidence type="ECO:0000256" key="13">
    <source>
        <dbReference type="ARBA" id="ARBA00022932"/>
    </source>
</evidence>
<name>A0A9P3LP87_9APHY</name>
<dbReference type="GO" id="GO:0003723">
    <property type="term" value="F:RNA binding"/>
    <property type="evidence" value="ECO:0007669"/>
    <property type="project" value="UniProtKB-KW"/>
</dbReference>
<dbReference type="InterPro" id="IPR023780">
    <property type="entry name" value="Chromo_domain"/>
</dbReference>
<organism evidence="22 23">
    <name type="scientific">Phanerochaete sordida</name>
    <dbReference type="NCBI Taxonomy" id="48140"/>
    <lineage>
        <taxon>Eukaryota</taxon>
        <taxon>Fungi</taxon>
        <taxon>Dikarya</taxon>
        <taxon>Basidiomycota</taxon>
        <taxon>Agaricomycotina</taxon>
        <taxon>Agaricomycetes</taxon>
        <taxon>Polyporales</taxon>
        <taxon>Phanerochaetaceae</taxon>
        <taxon>Phanerochaete</taxon>
    </lineage>
</organism>
<dbReference type="Pfam" id="PF17919">
    <property type="entry name" value="RT_RNaseH_2"/>
    <property type="match status" value="1"/>
</dbReference>
<comment type="caution">
    <text evidence="22">The sequence shown here is derived from an EMBL/GenBank/DDBJ whole genome shotgun (WGS) entry which is preliminary data.</text>
</comment>
<dbReference type="PRINTS" id="PR01217">
    <property type="entry name" value="PRICHEXTENSN"/>
</dbReference>
<feature type="domain" description="Chromo" evidence="19">
    <location>
        <begin position="2596"/>
        <end position="2653"/>
    </location>
</feature>
<feature type="compositionally biased region" description="Pro residues" evidence="17">
    <location>
        <begin position="557"/>
        <end position="647"/>
    </location>
</feature>
<dbReference type="GO" id="GO:0003964">
    <property type="term" value="F:RNA-directed DNA polymerase activity"/>
    <property type="evidence" value="ECO:0007669"/>
    <property type="project" value="UniProtKB-KW"/>
</dbReference>
<dbReference type="GO" id="GO:0006310">
    <property type="term" value="P:DNA recombination"/>
    <property type="evidence" value="ECO:0007669"/>
    <property type="project" value="UniProtKB-KW"/>
</dbReference>
<evidence type="ECO:0000256" key="14">
    <source>
        <dbReference type="ARBA" id="ARBA00023125"/>
    </source>
</evidence>
<evidence type="ECO:0000256" key="2">
    <source>
        <dbReference type="ARBA" id="ARBA00022679"/>
    </source>
</evidence>
<dbReference type="GO" id="GO:0003677">
    <property type="term" value="F:DNA binding"/>
    <property type="evidence" value="ECO:0007669"/>
    <property type="project" value="UniProtKB-KW"/>
</dbReference>
<dbReference type="GO" id="GO:0005634">
    <property type="term" value="C:nucleus"/>
    <property type="evidence" value="ECO:0007669"/>
    <property type="project" value="UniProtKB-ARBA"/>
</dbReference>
<proteinExistence type="predicted"/>
<dbReference type="InterPro" id="IPR001584">
    <property type="entry name" value="Integrase_cat-core"/>
</dbReference>
<dbReference type="SUPFAM" id="SSF54160">
    <property type="entry name" value="Chromo domain-like"/>
    <property type="match status" value="1"/>
</dbReference>
<evidence type="ECO:0000313" key="22">
    <source>
        <dbReference type="EMBL" id="GJF00558.1"/>
    </source>
</evidence>
<keyword evidence="18" id="KW-1133">Transmembrane helix</keyword>
<dbReference type="InterPro" id="IPR041577">
    <property type="entry name" value="RT_RNaseH_2"/>
</dbReference>
<feature type="domain" description="Integrase catalytic" evidence="21">
    <location>
        <begin position="2286"/>
        <end position="2445"/>
    </location>
</feature>
<feature type="region of interest" description="Disordered" evidence="17">
    <location>
        <begin position="315"/>
        <end position="360"/>
    </location>
</feature>
<dbReference type="EMBL" id="BPQB01000166">
    <property type="protein sequence ID" value="GJF00558.1"/>
    <property type="molecule type" value="Genomic_DNA"/>
</dbReference>
<evidence type="ECO:0000256" key="17">
    <source>
        <dbReference type="SAM" id="MobiDB-lite"/>
    </source>
</evidence>
<dbReference type="PROSITE" id="PS50013">
    <property type="entry name" value="CHROMO_2"/>
    <property type="match status" value="1"/>
</dbReference>
<evidence type="ECO:0000256" key="18">
    <source>
        <dbReference type="SAM" id="Phobius"/>
    </source>
</evidence>
<feature type="domain" description="Reverse transcriptase" evidence="20">
    <location>
        <begin position="1560"/>
        <end position="1773"/>
    </location>
</feature>
<dbReference type="InterPro" id="IPR036397">
    <property type="entry name" value="RNaseH_sf"/>
</dbReference>
<evidence type="ECO:0000256" key="7">
    <source>
        <dbReference type="ARBA" id="ARBA00022759"/>
    </source>
</evidence>
<dbReference type="GO" id="GO:0046872">
    <property type="term" value="F:metal ion binding"/>
    <property type="evidence" value="ECO:0007669"/>
    <property type="project" value="UniProtKB-KW"/>
</dbReference>
<evidence type="ECO:0000256" key="3">
    <source>
        <dbReference type="ARBA" id="ARBA00022695"/>
    </source>
</evidence>
<protein>
    <submittedName>
        <fullName evidence="22">Polyprotein</fullName>
    </submittedName>
</protein>
<dbReference type="SMART" id="SM00298">
    <property type="entry name" value="CHROMO"/>
    <property type="match status" value="1"/>
</dbReference>
<keyword evidence="11" id="KW-0229">DNA integration</keyword>
<dbReference type="Pfam" id="PF00385">
    <property type="entry name" value="Chromo"/>
    <property type="match status" value="1"/>
</dbReference>
<evidence type="ECO:0000259" key="19">
    <source>
        <dbReference type="PROSITE" id="PS50013"/>
    </source>
</evidence>
<dbReference type="PROSITE" id="PS50878">
    <property type="entry name" value="RT_POL"/>
    <property type="match status" value="1"/>
</dbReference>
<evidence type="ECO:0000256" key="8">
    <source>
        <dbReference type="ARBA" id="ARBA00022801"/>
    </source>
</evidence>
<gene>
    <name evidence="22" type="ORF">PsYK624_168510</name>
</gene>
<dbReference type="OrthoDB" id="2743851at2759"/>
<dbReference type="SUPFAM" id="SSF56672">
    <property type="entry name" value="DNA/RNA polymerases"/>
    <property type="match status" value="1"/>
</dbReference>
<keyword evidence="3" id="KW-0548">Nucleotidyltransferase</keyword>
<evidence type="ECO:0000256" key="1">
    <source>
        <dbReference type="ARBA" id="ARBA00022670"/>
    </source>
</evidence>
<dbReference type="CDD" id="cd01647">
    <property type="entry name" value="RT_LTR"/>
    <property type="match status" value="1"/>
</dbReference>
<keyword evidence="15" id="KW-0233">DNA recombination</keyword>
<dbReference type="Gene3D" id="1.10.340.70">
    <property type="match status" value="1"/>
</dbReference>
<dbReference type="Gene3D" id="3.30.420.10">
    <property type="entry name" value="Ribonuclease H-like superfamily/Ribonuclease H"/>
    <property type="match status" value="1"/>
</dbReference>
<keyword evidence="1" id="KW-0645">Protease</keyword>
<keyword evidence="18" id="KW-0472">Membrane</keyword>
<dbReference type="FunFam" id="3.10.10.10:FF:000007">
    <property type="entry name" value="Retrovirus-related Pol polyprotein from transposon 17.6-like Protein"/>
    <property type="match status" value="1"/>
</dbReference>
<dbReference type="InterPro" id="IPR012337">
    <property type="entry name" value="RNaseH-like_sf"/>
</dbReference>
<feature type="compositionally biased region" description="Low complexity" evidence="17">
    <location>
        <begin position="27"/>
        <end position="40"/>
    </location>
</feature>
<dbReference type="CDD" id="cd09274">
    <property type="entry name" value="RNase_HI_RT_Ty3"/>
    <property type="match status" value="1"/>
</dbReference>
<evidence type="ECO:0000256" key="10">
    <source>
        <dbReference type="ARBA" id="ARBA00022884"/>
    </source>
</evidence>
<evidence type="ECO:0000256" key="6">
    <source>
        <dbReference type="ARBA" id="ARBA00022750"/>
    </source>
</evidence>
<feature type="region of interest" description="Disordered" evidence="17">
    <location>
        <begin position="440"/>
        <end position="656"/>
    </location>
</feature>
<keyword evidence="2" id="KW-0808">Transferase</keyword>
<accession>A0A9P3LP87</accession>
<feature type="region of interest" description="Disordered" evidence="17">
    <location>
        <begin position="1456"/>
        <end position="1487"/>
    </location>
</feature>
<dbReference type="InterPro" id="IPR016197">
    <property type="entry name" value="Chromo-like_dom_sf"/>
</dbReference>
<evidence type="ECO:0000256" key="15">
    <source>
        <dbReference type="ARBA" id="ARBA00023172"/>
    </source>
</evidence>
<feature type="compositionally biased region" description="Gly residues" evidence="17">
    <location>
        <begin position="523"/>
        <end position="556"/>
    </location>
</feature>
<dbReference type="Pfam" id="PF24626">
    <property type="entry name" value="SH3_Tf2-1"/>
    <property type="match status" value="1"/>
</dbReference>
<dbReference type="InterPro" id="IPR041588">
    <property type="entry name" value="Integrase_H2C2"/>
</dbReference>
<dbReference type="SUPFAM" id="SSF53098">
    <property type="entry name" value="Ribonuclease H-like"/>
    <property type="match status" value="1"/>
</dbReference>
<dbReference type="InterPro" id="IPR043502">
    <property type="entry name" value="DNA/RNA_pol_sf"/>
</dbReference>
<dbReference type="GO" id="GO:0015074">
    <property type="term" value="P:DNA integration"/>
    <property type="evidence" value="ECO:0007669"/>
    <property type="project" value="UniProtKB-KW"/>
</dbReference>
<dbReference type="InterPro" id="IPR050951">
    <property type="entry name" value="Retrovirus_Pol_polyprotein"/>
</dbReference>
<dbReference type="FunFam" id="3.30.70.270:FF:000020">
    <property type="entry name" value="Transposon Tf2-6 polyprotein-like Protein"/>
    <property type="match status" value="1"/>
</dbReference>
<feature type="transmembrane region" description="Helical" evidence="18">
    <location>
        <begin position="1765"/>
        <end position="1783"/>
    </location>
</feature>
<dbReference type="Pfam" id="PF17917">
    <property type="entry name" value="RT_RNaseH"/>
    <property type="match status" value="1"/>
</dbReference>
<feature type="region of interest" description="Disordered" evidence="17">
    <location>
        <begin position="879"/>
        <end position="900"/>
    </location>
</feature>
<dbReference type="Gene3D" id="2.40.50.40">
    <property type="match status" value="1"/>
</dbReference>
<keyword evidence="7" id="KW-0255">Endonuclease</keyword>
<keyword evidence="10" id="KW-0694">RNA-binding</keyword>
<feature type="compositionally biased region" description="Low complexity" evidence="17">
    <location>
        <begin position="2082"/>
        <end position="2098"/>
    </location>
</feature>
<dbReference type="PANTHER" id="PTHR37984">
    <property type="entry name" value="PROTEIN CBG26694"/>
    <property type="match status" value="1"/>
</dbReference>
<feature type="compositionally biased region" description="Pro residues" evidence="17">
    <location>
        <begin position="504"/>
        <end position="522"/>
    </location>
</feature>
<evidence type="ECO:0000256" key="11">
    <source>
        <dbReference type="ARBA" id="ARBA00022908"/>
    </source>
</evidence>
<keyword evidence="18" id="KW-0812">Transmembrane</keyword>
<dbReference type="Pfam" id="PF00078">
    <property type="entry name" value="RVT_1"/>
    <property type="match status" value="1"/>
</dbReference>
<dbReference type="PROSITE" id="PS50994">
    <property type="entry name" value="INTEGRASE"/>
    <property type="match status" value="1"/>
</dbReference>
<dbReference type="Gene3D" id="3.30.70.270">
    <property type="match status" value="2"/>
</dbReference>
<keyword evidence="8" id="KW-0378">Hydrolase</keyword>
<feature type="region of interest" description="Disordered" evidence="17">
    <location>
        <begin position="18"/>
        <end position="59"/>
    </location>
</feature>
<evidence type="ECO:0000256" key="4">
    <source>
        <dbReference type="ARBA" id="ARBA00022722"/>
    </source>
</evidence>
<dbReference type="InterPro" id="IPR000477">
    <property type="entry name" value="RT_dom"/>
</dbReference>
<dbReference type="GO" id="GO:0004190">
    <property type="term" value="F:aspartic-type endopeptidase activity"/>
    <property type="evidence" value="ECO:0007669"/>
    <property type="project" value="UniProtKB-KW"/>
</dbReference>
<evidence type="ECO:0000256" key="12">
    <source>
        <dbReference type="ARBA" id="ARBA00022918"/>
    </source>
</evidence>
<feature type="region of interest" description="Disordered" evidence="17">
    <location>
        <begin position="1097"/>
        <end position="1116"/>
    </location>
</feature>
<evidence type="ECO:0000259" key="21">
    <source>
        <dbReference type="PROSITE" id="PS50994"/>
    </source>
</evidence>
<keyword evidence="12" id="KW-0695">RNA-directed DNA polymerase</keyword>
<feature type="region of interest" description="Disordered" evidence="17">
    <location>
        <begin position="932"/>
        <end position="966"/>
    </location>
</feature>
<dbReference type="Gene3D" id="3.10.10.10">
    <property type="entry name" value="HIV Type 1 Reverse Transcriptase, subunit A, domain 1"/>
    <property type="match status" value="1"/>
</dbReference>
<feature type="transmembrane region" description="Helical" evidence="18">
    <location>
        <begin position="1671"/>
        <end position="1688"/>
    </location>
</feature>
<keyword evidence="6" id="KW-0064">Aspartyl protease</keyword>
<dbReference type="Proteomes" id="UP000703269">
    <property type="component" value="Unassembled WGS sequence"/>
</dbReference>
<feature type="compositionally biased region" description="Basic and acidic residues" evidence="17">
    <location>
        <begin position="338"/>
        <end position="347"/>
    </location>
</feature>
<evidence type="ECO:0000256" key="16">
    <source>
        <dbReference type="ARBA" id="ARBA00023268"/>
    </source>
</evidence>
<dbReference type="CDD" id="cd00303">
    <property type="entry name" value="retropepsin_like"/>
    <property type="match status" value="1"/>
</dbReference>
<feature type="compositionally biased region" description="Basic residues" evidence="17">
    <location>
        <begin position="2063"/>
        <end position="2074"/>
    </location>
</feature>
<dbReference type="GO" id="GO:0004519">
    <property type="term" value="F:endonuclease activity"/>
    <property type="evidence" value="ECO:0007669"/>
    <property type="project" value="UniProtKB-KW"/>
</dbReference>
<keyword evidence="14" id="KW-0238">DNA-binding</keyword>
<dbReference type="GO" id="GO:0006508">
    <property type="term" value="P:proteolysis"/>
    <property type="evidence" value="ECO:0007669"/>
    <property type="project" value="UniProtKB-KW"/>
</dbReference>
<dbReference type="Pfam" id="PF17921">
    <property type="entry name" value="Integrase_H2C2"/>
    <property type="match status" value="1"/>
</dbReference>
<evidence type="ECO:0000313" key="23">
    <source>
        <dbReference type="Proteomes" id="UP000703269"/>
    </source>
</evidence>
<dbReference type="InterPro" id="IPR000953">
    <property type="entry name" value="Chromo/chromo_shadow_dom"/>
</dbReference>
<dbReference type="GO" id="GO:0006338">
    <property type="term" value="P:chromatin remodeling"/>
    <property type="evidence" value="ECO:0007669"/>
    <property type="project" value="UniProtKB-ARBA"/>
</dbReference>
<sequence>MRRSSRVVDIKQAKINANLPVNPIYMSSSSPASSPTPSATRQGPSKAAGKKRQTSLDAIQEDQEDLDRLSDDDQPPANEDRVDRLYRSYLEDSPTAYALATSIKRLTERVDLKETDVVDFGLSSRSPRLRFAIRPPVRNWIERTVRDLQTLLLELAKEIPARRDGDHCYRLDPFDDLIPALAGTRTVNELAAVWTLLRERLVRANKFVLKYVKEAKKQAVSSPTSTHPDVFERFDPDASLEARLHEYMAYVPAHQRPGAYDLPVFMNTPLRALLQLSNRLDEAFPPRAEEQSPQAFSYNIKGEREPVDYLKRTSWSGNFALPPQEDERASTAQPSETASERETRQHLNAEPSSSISSFLSNRRADTSSAYVAPEVPLPPSAVPIPGSNVLFGLASTASTVGAMPPEAPAIAAQAYADANAEAGAPPQSFSAAGPWSTAGFGDRTYADPTTTSMPGHFPLASPFPPNTREDARERGNSGASSYEHDRASRSATSDTHSRKSSPGYGPPSAPPPGPPAGPPSGPPGGGSPYGGPPNGGGPPYGGPPGGGGPPDGGGPPFGGPPFGGPPFGGPPPPPGGPPPPPPGGPPPPPGGPPPPPPPGGPPPPPGGPPPPPGGPPAPPPGGGYPPMFGAPPPRGPPGGPPAGPPGGGPGGNNGWDGYFRLPAPLVARMKNELRPDDVPSWDGKRSSAIQWFADVQEVALNGGYVPYQLGQHLWLRLKEGSPVRAWYLTLPNAWKTWMKAYYLNFLSAVRTYYLGERWQQDRVKEYALQRFRQEGHTRESPLEFVQRRLTYTRMLLHVPVGSPEEVREVMSSAPVAWKNVLVLESVRSVMDLQVRISDMEQQLLEAHRSPSTLAITKESLPAILKELGVDLRRRSDAPRFRPHASAHAISNEPVADEDGAHDAATADEDAALGFSLTDPVVAEVFAAAAKRQRPPPKGGYPFAKRDDVKSTVRPPPSPCRSCGSSHHWDKECPHYHTWLAKYGKGKTANLTETEDEARFDIMYDNAFDSLNAQAAVSLYLADGLARETFVSTKTLEAFDLAETAAPTPEGAGRRSVRVVVEELADESELIEREPATTYVVELPAALEKELALAALPSRDGEARATPPPPPVEEPEVEWVNPRRYSPAGLSAVGVSVVAVRGRLGSLDEPEIDLRLDSCADISLISEEFYLALRRPPPLRQGVRMKLWQLTDKNASLSGFVHIPVYVSAEDGRLLGFTLEAYVVPGMSVPVLLGEDFHLSYELTVQRSLDFGTRVHFRGTDATAAAQGVRRTGDFSRLRRSTVALASFIKAKAHRRGRDQRARKRKAAAEEKHQVRAAKDYRIPARRCVRVAVTADFGRSGDLFVEKNAVGDKLESALVVPNTLISPASAFLAVANPSSRPRRIRRGDVLGVARDPDSVLDRPRDHQHWSDMHDHAQRTAALIRAARGSSDDPANANGVPEAEERVFTVDPDGVARAAAAGSEAVAEEPELQGPKTAEPPPIDDLPSADLQKLLDVGDLPEHLKDAAWAMIGAFGFDGRLGHLDAKCRIRTKDGVEPIAVPMYGSSPAKRAVIDQQIDKWFAQGVIEPSQSPWSAPVVIVYRNGKARFCVDYRKLNAVTIPDEFPIPRQSEILSALSGAQVLSSLDALSGFTQLELDPADVEKTAFRTHRGLFHFRRMPFGLRNGPSIFQRTMQAILAPFLWLFALVYIDDIVVYSRSYEDHINHLDRVLGAIEQSGLTLSPDKCHLFYGSVLLLGHKVSRLGLSTHAEKVRAVLDLARPTTVSELQMFLGMVVYFSAFIPYYASLAQPLFQLLRKGTPWYWGADQERSWQAAKDALQSAPVLGHPIEGSPYRLYTDASDDALGCCLQQVQPMKIADLRGTKTYEKLRAAYEGGQAVPRLVSRLSPKVNDTPEPGPWAASFENTVVHVERVVAYWSRTFKPAETRYSATEREALAAKEGLVRFLPFVEGEQIVLVTDHAALQWARTYENANRRLAAWGAVFSAFAPGLDIVHRPGRVHSNVDPLSRMPRAPPSHISPLEPQGAAIRLDSETASSAERSADAAPARRATFIATAEGEILVAARASPRRSARLRRPRANADRDQSTATTETTTPPETAQTTPPAPAKDDATPSASETAESQDTTSMRPPSVAGPAPTMDGQALWEQLYGRPTLHVEVSQEWRDALVRGYAKDRTFRDRWEAAGPATGSRDAAQRYFRDERDLLFFADADFHPRLCIPSSERVRILRQAHDSPYVSAHAGPEKLWELLSRRFYWPRMKRDVLLYCASCDVCQKTKPSNFTRYGRLTSNPIPHRPYQSISMDLIVNLPWSEDFNAIFVVVDRLAKHAQFVPTTTGLNAKGFAALFVKHVACRFGLPDNIISDRDPRWTSEFWKEVARLMNIDMLLSSSHHPQHDGQTEIVNRQLEVMLRAYVAGDRASWAEWLHLLEHAYNSRVHASTGASPYFLLYGFEPKSPLDFLTTAREGVARSADAQAFVRELAMHRDGARDAIAKAQEKQSRAYNRGRRVLAFEPGDLVLVNPHSLEWVESKGEGAKLVQRWIGPFEVMQRINENTYRLRLPDSYPGSPVFNLQHLKRYQSSPNEFGPREVMTDTRALKPASEEYEVDRIVGHKYDKKRRAMTYLVRWVGYSPLYDLWLTAKDLRNAPEVLFEYRRQHGIKP</sequence>
<dbReference type="PANTHER" id="PTHR37984:SF5">
    <property type="entry name" value="PROTEIN NYNRIN-LIKE"/>
    <property type="match status" value="1"/>
</dbReference>
<feature type="region of interest" description="Disordered" evidence="17">
    <location>
        <begin position="2063"/>
        <end position="2135"/>
    </location>
</feature>
<evidence type="ECO:0000256" key="9">
    <source>
        <dbReference type="ARBA" id="ARBA00022842"/>
    </source>
</evidence>
<evidence type="ECO:0000256" key="5">
    <source>
        <dbReference type="ARBA" id="ARBA00022723"/>
    </source>
</evidence>
<keyword evidence="5" id="KW-0479">Metal-binding</keyword>